<dbReference type="GO" id="GO:0016491">
    <property type="term" value="F:oxidoreductase activity"/>
    <property type="evidence" value="ECO:0007669"/>
    <property type="project" value="UniProtKB-KW"/>
</dbReference>
<dbReference type="SUPFAM" id="SSF51735">
    <property type="entry name" value="NAD(P)-binding Rossmann-fold domains"/>
    <property type="match status" value="1"/>
</dbReference>
<dbReference type="GO" id="GO:0000166">
    <property type="term" value="F:nucleotide binding"/>
    <property type="evidence" value="ECO:0007669"/>
    <property type="project" value="InterPro"/>
</dbReference>
<dbReference type="InterPro" id="IPR004104">
    <property type="entry name" value="Gfo/Idh/MocA-like_OxRdtase_C"/>
</dbReference>
<keyword evidence="6" id="KW-1185">Reference proteome</keyword>
<protein>
    <submittedName>
        <fullName evidence="5">Gfo/Idh/MocA family oxidoreductase</fullName>
    </submittedName>
</protein>
<dbReference type="InterPro" id="IPR036291">
    <property type="entry name" value="NAD(P)-bd_dom_sf"/>
</dbReference>
<keyword evidence="2" id="KW-0560">Oxidoreductase</keyword>
<dbReference type="Proteomes" id="UP000426027">
    <property type="component" value="Chromosome"/>
</dbReference>
<gene>
    <name evidence="5" type="ORF">GLV81_12880</name>
</gene>
<dbReference type="Pfam" id="PF02894">
    <property type="entry name" value="GFO_IDH_MocA_C"/>
    <property type="match status" value="1"/>
</dbReference>
<dbReference type="PANTHER" id="PTHR43708">
    <property type="entry name" value="CONSERVED EXPRESSED OXIDOREDUCTASE (EUROFUNG)"/>
    <property type="match status" value="1"/>
</dbReference>
<feature type="domain" description="Gfo/Idh/MocA-like oxidoreductase C-terminal" evidence="4">
    <location>
        <begin position="142"/>
        <end position="346"/>
    </location>
</feature>
<name>A0A6I6GBH2_9BACT</name>
<reference evidence="5 6" key="1">
    <citation type="submission" date="2019-11" db="EMBL/GenBank/DDBJ databases">
        <authorList>
            <person name="Im W.T."/>
        </authorList>
    </citation>
    <scope>NUCLEOTIDE SEQUENCE [LARGE SCALE GENOMIC DNA]</scope>
    <source>
        <strain evidence="5 6">SB-02</strain>
    </source>
</reference>
<feature type="domain" description="Gfo/Idh/MocA-like oxidoreductase N-terminal" evidence="3">
    <location>
        <begin position="13"/>
        <end position="130"/>
    </location>
</feature>
<dbReference type="AlphaFoldDB" id="A0A6I6GBH2"/>
<evidence type="ECO:0000313" key="5">
    <source>
        <dbReference type="EMBL" id="QGW30067.1"/>
    </source>
</evidence>
<evidence type="ECO:0000256" key="1">
    <source>
        <dbReference type="ARBA" id="ARBA00010928"/>
    </source>
</evidence>
<dbReference type="KEGG" id="fls:GLV81_12880"/>
<comment type="similarity">
    <text evidence="1">Belongs to the Gfo/Idh/MocA family.</text>
</comment>
<dbReference type="PANTHER" id="PTHR43708:SF5">
    <property type="entry name" value="CONSERVED EXPRESSED OXIDOREDUCTASE (EUROFUNG)-RELATED"/>
    <property type="match status" value="1"/>
</dbReference>
<evidence type="ECO:0000313" key="6">
    <source>
        <dbReference type="Proteomes" id="UP000426027"/>
    </source>
</evidence>
<sequence length="354" mass="39453">MHQRNIANAQLPVYIIGAGGIVNAAHLPAYRLAGFNVQGICDIDVTKAQTTAAAFGIPHVFECPEEMLQQLPTNAVVDIAVPGPALIPLLQQIPDGTPVLLQKPMGENMQEAQQILEICRSKKLNAAVNFQLRYAPFILEVKKMLQSGQLGEINDIEINVSVYTPWHLWDFLMQSPRVEILYHSIHYVDLIRHMLGNPQTIYAKSTRHPSMPKLAAVRSNIIMDYGDMIRGNIFTNHCHNYGKPKQHSYIKFEGSKGAVLINFGALINYPRGEADSFEYVFLQEGQEPVWQERKIEGSWFPHAFIGSMEQLMLSVAGGKNAPDNSVEDCIHTMACVEAAYASSEQGGIQPRQFL</sequence>
<dbReference type="Pfam" id="PF01408">
    <property type="entry name" value="GFO_IDH_MocA"/>
    <property type="match status" value="1"/>
</dbReference>
<evidence type="ECO:0000256" key="2">
    <source>
        <dbReference type="ARBA" id="ARBA00023002"/>
    </source>
</evidence>
<dbReference type="Gene3D" id="3.30.360.10">
    <property type="entry name" value="Dihydrodipicolinate Reductase, domain 2"/>
    <property type="match status" value="1"/>
</dbReference>
<dbReference type="EMBL" id="CP046566">
    <property type="protein sequence ID" value="QGW30067.1"/>
    <property type="molecule type" value="Genomic_DNA"/>
</dbReference>
<accession>A0A6I6GBH2</accession>
<dbReference type="Gene3D" id="3.40.50.720">
    <property type="entry name" value="NAD(P)-binding Rossmann-like Domain"/>
    <property type="match status" value="1"/>
</dbReference>
<dbReference type="SUPFAM" id="SSF55347">
    <property type="entry name" value="Glyceraldehyde-3-phosphate dehydrogenase-like, C-terminal domain"/>
    <property type="match status" value="1"/>
</dbReference>
<dbReference type="InterPro" id="IPR000683">
    <property type="entry name" value="Gfo/Idh/MocA-like_OxRdtase_N"/>
</dbReference>
<organism evidence="5 6">
    <name type="scientific">Phnomibacter ginsenosidimutans</name>
    <dbReference type="NCBI Taxonomy" id="2676868"/>
    <lineage>
        <taxon>Bacteria</taxon>
        <taxon>Pseudomonadati</taxon>
        <taxon>Bacteroidota</taxon>
        <taxon>Chitinophagia</taxon>
        <taxon>Chitinophagales</taxon>
        <taxon>Chitinophagaceae</taxon>
        <taxon>Phnomibacter</taxon>
    </lineage>
</organism>
<evidence type="ECO:0000259" key="3">
    <source>
        <dbReference type="Pfam" id="PF01408"/>
    </source>
</evidence>
<proteinExistence type="inferred from homology"/>
<dbReference type="InterPro" id="IPR051317">
    <property type="entry name" value="Gfo/Idh/MocA_oxidoreduct"/>
</dbReference>
<evidence type="ECO:0000259" key="4">
    <source>
        <dbReference type="Pfam" id="PF02894"/>
    </source>
</evidence>